<reference evidence="9" key="1">
    <citation type="journal article" date="2019" name="Int. J. Syst. Evol. Microbiol.">
        <title>The Global Catalogue of Microorganisms (GCM) 10K type strain sequencing project: providing services to taxonomists for standard genome sequencing and annotation.</title>
        <authorList>
            <consortium name="The Broad Institute Genomics Platform"/>
            <consortium name="The Broad Institute Genome Sequencing Center for Infectious Disease"/>
            <person name="Wu L."/>
            <person name="Ma J."/>
        </authorList>
    </citation>
    <scope>NUCLEOTIDE SEQUENCE [LARGE SCALE GENOMIC DNA]</scope>
    <source>
        <strain evidence="9">CCUG 73951</strain>
    </source>
</reference>
<evidence type="ECO:0000256" key="4">
    <source>
        <dbReference type="ARBA" id="ARBA00022840"/>
    </source>
</evidence>
<dbReference type="InterPro" id="IPR042099">
    <property type="entry name" value="ANL_N_sf"/>
</dbReference>
<feature type="domain" description="AMP-dependent synthetase/ligase" evidence="6">
    <location>
        <begin position="8"/>
        <end position="355"/>
    </location>
</feature>
<dbReference type="Gene3D" id="3.30.300.30">
    <property type="match status" value="1"/>
</dbReference>
<dbReference type="GO" id="GO:0008756">
    <property type="term" value="F:o-succinylbenzoate-CoA ligase activity"/>
    <property type="evidence" value="ECO:0007669"/>
    <property type="project" value="UniProtKB-EC"/>
</dbReference>
<dbReference type="InterPro" id="IPR050237">
    <property type="entry name" value="ATP-dep_AMP-bd_enzyme"/>
</dbReference>
<comment type="function">
    <text evidence="5">Converts 2-succinylbenzoate (OSB) to 2-succinylbenzoyl-CoA (OSB-CoA).</text>
</comment>
<evidence type="ECO:0000313" key="9">
    <source>
        <dbReference type="Proteomes" id="UP001596494"/>
    </source>
</evidence>
<comment type="pathway">
    <text evidence="5">Quinol/quinone metabolism; 1,4-dihydroxy-2-naphthoate biosynthesis; 1,4-dihydroxy-2-naphthoate from chorismate: step 5/7.</text>
</comment>
<dbReference type="Gene3D" id="3.40.50.12780">
    <property type="entry name" value="N-terminal domain of ligase-like"/>
    <property type="match status" value="1"/>
</dbReference>
<evidence type="ECO:0000313" key="8">
    <source>
        <dbReference type="EMBL" id="MFC7322134.1"/>
    </source>
</evidence>
<organism evidence="8 9">
    <name type="scientific">Halobacillus campisalis</name>
    <dbReference type="NCBI Taxonomy" id="435909"/>
    <lineage>
        <taxon>Bacteria</taxon>
        <taxon>Bacillati</taxon>
        <taxon>Bacillota</taxon>
        <taxon>Bacilli</taxon>
        <taxon>Bacillales</taxon>
        <taxon>Bacillaceae</taxon>
        <taxon>Halobacillus</taxon>
    </lineage>
</organism>
<evidence type="ECO:0000256" key="3">
    <source>
        <dbReference type="ARBA" id="ARBA00022741"/>
    </source>
</evidence>
<evidence type="ECO:0000256" key="2">
    <source>
        <dbReference type="ARBA" id="ARBA00022598"/>
    </source>
</evidence>
<dbReference type="Pfam" id="PF13193">
    <property type="entry name" value="AMP-binding_C"/>
    <property type="match status" value="1"/>
</dbReference>
<dbReference type="PANTHER" id="PTHR43767">
    <property type="entry name" value="LONG-CHAIN-FATTY-ACID--COA LIGASE"/>
    <property type="match status" value="1"/>
</dbReference>
<dbReference type="InterPro" id="IPR010192">
    <property type="entry name" value="MenE"/>
</dbReference>
<dbReference type="PANTHER" id="PTHR43767:SF1">
    <property type="entry name" value="NONRIBOSOMAL PEPTIDE SYNTHASE PES1 (EUROFUNG)-RELATED"/>
    <property type="match status" value="1"/>
</dbReference>
<dbReference type="InterPro" id="IPR000873">
    <property type="entry name" value="AMP-dep_synth/lig_dom"/>
</dbReference>
<dbReference type="Proteomes" id="UP001596494">
    <property type="component" value="Unassembled WGS sequence"/>
</dbReference>
<dbReference type="InterPro" id="IPR020845">
    <property type="entry name" value="AMP-binding_CS"/>
</dbReference>
<comment type="pathway">
    <text evidence="5">Quinol/quinone metabolism; menaquinone biosynthesis.</text>
</comment>
<dbReference type="PROSITE" id="PS00455">
    <property type="entry name" value="AMP_BINDING"/>
    <property type="match status" value="1"/>
</dbReference>
<keyword evidence="4 5" id="KW-0067">ATP-binding</keyword>
<sequence length="491" mass="54235">MTEIPHWLDKQAQLHPNAHAIESPDEVLTFRQLQELSQQIAGGLYKLGVQEGDHIAILSGNHINFAAFIHAASYIGAIVVCLNTRLTEKELQFQLRDAKVSQCFADNDNYMKGARALKEMSDAISITNVDEIPRVEKETYEQFKEFIDMDEIFTMMYTSGTTGNPKAVMHTYGNHWFSAVASSLNLGLDTNDKWLACLPLFHVGGFSLLIKNVVYGMPIVLLERFDLHLVHKQIKNNQVTLISIVTVMLQRMLKEKPLNYPSSFRGALLGGGPVPKTLLHEADSENLPVFQSYGLTETSSQIATLSPSDSFRKLGSAGKALGPATLKVFKDGTPAPPNVVGEIHVKGPMVAKGYFGHPSVNDDYFATGDLGYLDEEGFLFVVDRVKDMLISGGENVYPAEIESVLTQIKGVQEAGVTGTAHKEWGEVPIAFIVKSNLDEVTKEQVTAFCQNRLASFKVPHTIHFVSELPRNASNKLVRRKLKDLIDGGGYE</sequence>
<name>A0ABW2K5L5_9BACI</name>
<dbReference type="Pfam" id="PF00501">
    <property type="entry name" value="AMP-binding"/>
    <property type="match status" value="1"/>
</dbReference>
<protein>
    <recommendedName>
        <fullName evidence="5">2-succinylbenzoate--CoA ligase</fullName>
        <ecNumber evidence="5">6.2.1.26</ecNumber>
    </recommendedName>
    <alternativeName>
        <fullName evidence="5">o-succinylbenzoyl-CoA synthetase</fullName>
        <shortName evidence="5">OSB-CoA synthetase</shortName>
    </alternativeName>
</protein>
<evidence type="ECO:0000256" key="5">
    <source>
        <dbReference type="HAMAP-Rule" id="MF_00731"/>
    </source>
</evidence>
<dbReference type="InterPro" id="IPR025110">
    <property type="entry name" value="AMP-bd_C"/>
</dbReference>
<dbReference type="InterPro" id="IPR045851">
    <property type="entry name" value="AMP-bd_C_sf"/>
</dbReference>
<evidence type="ECO:0000259" key="7">
    <source>
        <dbReference type="Pfam" id="PF13193"/>
    </source>
</evidence>
<keyword evidence="9" id="KW-1185">Reference proteome</keyword>
<dbReference type="SUPFAM" id="SSF56801">
    <property type="entry name" value="Acetyl-CoA synthetase-like"/>
    <property type="match status" value="1"/>
</dbReference>
<comment type="catalytic activity">
    <reaction evidence="5">
        <text>2-succinylbenzoate + ATP + CoA = 2-succinylbenzoyl-CoA + AMP + diphosphate</text>
        <dbReference type="Rhea" id="RHEA:17009"/>
        <dbReference type="ChEBI" id="CHEBI:18325"/>
        <dbReference type="ChEBI" id="CHEBI:30616"/>
        <dbReference type="ChEBI" id="CHEBI:33019"/>
        <dbReference type="ChEBI" id="CHEBI:57287"/>
        <dbReference type="ChEBI" id="CHEBI:57364"/>
        <dbReference type="ChEBI" id="CHEBI:456215"/>
        <dbReference type="EC" id="6.2.1.26"/>
    </reaction>
</comment>
<evidence type="ECO:0000256" key="1">
    <source>
        <dbReference type="ARBA" id="ARBA00022428"/>
    </source>
</evidence>
<evidence type="ECO:0000259" key="6">
    <source>
        <dbReference type="Pfam" id="PF00501"/>
    </source>
</evidence>
<comment type="caution">
    <text evidence="8">The sequence shown here is derived from an EMBL/GenBank/DDBJ whole genome shotgun (WGS) entry which is preliminary data.</text>
</comment>
<feature type="domain" description="AMP-binding enzyme C-terminal" evidence="7">
    <location>
        <begin position="400"/>
        <end position="475"/>
    </location>
</feature>
<dbReference type="NCBIfam" id="NF002966">
    <property type="entry name" value="PRK03640.1"/>
    <property type="match status" value="1"/>
</dbReference>
<gene>
    <name evidence="5" type="primary">menE</name>
    <name evidence="8" type="ORF">ACFQMN_14760</name>
</gene>
<dbReference type="NCBIfam" id="TIGR01923">
    <property type="entry name" value="menE"/>
    <property type="match status" value="1"/>
</dbReference>
<comment type="similarity">
    <text evidence="5">Belongs to the ATP-dependent AMP-binding enzyme family. MenE subfamily.</text>
</comment>
<dbReference type="EMBL" id="JBHTBY010000013">
    <property type="protein sequence ID" value="MFC7322134.1"/>
    <property type="molecule type" value="Genomic_DNA"/>
</dbReference>
<accession>A0ABW2K5L5</accession>
<dbReference type="RefSeq" id="WP_289216008.1">
    <property type="nucleotide sequence ID" value="NZ_JAPVRC010000004.1"/>
</dbReference>
<dbReference type="EC" id="6.2.1.26" evidence="5"/>
<keyword evidence="3 5" id="KW-0547">Nucleotide-binding</keyword>
<dbReference type="HAMAP" id="MF_00731">
    <property type="entry name" value="MenE"/>
    <property type="match status" value="1"/>
</dbReference>
<proteinExistence type="inferred from homology"/>
<keyword evidence="2 5" id="KW-0436">Ligase</keyword>
<keyword evidence="1 5" id="KW-0474">Menaquinone biosynthesis</keyword>